<dbReference type="PANTHER" id="PTHR37265">
    <property type="entry name" value="OS01G0195300 PROTEIN"/>
    <property type="match status" value="1"/>
</dbReference>
<dbReference type="AlphaFoldDB" id="A0A8J4RA18"/>
<accession>A0A8J4RA18</accession>
<organism evidence="1 2">
    <name type="scientific">Castanea mollissima</name>
    <name type="common">Chinese chestnut</name>
    <dbReference type="NCBI Taxonomy" id="60419"/>
    <lineage>
        <taxon>Eukaryota</taxon>
        <taxon>Viridiplantae</taxon>
        <taxon>Streptophyta</taxon>
        <taxon>Embryophyta</taxon>
        <taxon>Tracheophyta</taxon>
        <taxon>Spermatophyta</taxon>
        <taxon>Magnoliopsida</taxon>
        <taxon>eudicotyledons</taxon>
        <taxon>Gunneridae</taxon>
        <taxon>Pentapetalae</taxon>
        <taxon>rosids</taxon>
        <taxon>fabids</taxon>
        <taxon>Fagales</taxon>
        <taxon>Fagaceae</taxon>
        <taxon>Castanea</taxon>
    </lineage>
</organism>
<evidence type="ECO:0000313" key="2">
    <source>
        <dbReference type="Proteomes" id="UP000737018"/>
    </source>
</evidence>
<gene>
    <name evidence="1" type="ORF">CMV_006871</name>
</gene>
<evidence type="ECO:0000313" key="1">
    <source>
        <dbReference type="EMBL" id="KAF3969321.1"/>
    </source>
</evidence>
<comment type="caution">
    <text evidence="1">The sequence shown here is derived from an EMBL/GenBank/DDBJ whole genome shotgun (WGS) entry which is preliminary data.</text>
</comment>
<dbReference type="Proteomes" id="UP000737018">
    <property type="component" value="Unassembled WGS sequence"/>
</dbReference>
<dbReference type="EMBL" id="JRKL02000660">
    <property type="protein sequence ID" value="KAF3969321.1"/>
    <property type="molecule type" value="Genomic_DNA"/>
</dbReference>
<reference evidence="1" key="1">
    <citation type="submission" date="2020-03" db="EMBL/GenBank/DDBJ databases">
        <title>Castanea mollissima Vanexum genome sequencing.</title>
        <authorList>
            <person name="Staton M."/>
        </authorList>
    </citation>
    <scope>NUCLEOTIDE SEQUENCE</scope>
    <source>
        <tissue evidence="1">Leaf</tissue>
    </source>
</reference>
<sequence length="174" mass="18684">MEESPKSSLKSDLAVELTDLLKELDGDGELTEFTVKEELIEEVMQELYKEIMCTATSTTASNISTTLVQANFPSQSPLVLPVVAVSDGGKSESCGASVSDSTSTVMTGIEFVGPTVAGGKEKFGSSQSQEIKIGFEFDHGMMINGCDGGDFDDDEWLARVLGWDPQEQPDQCII</sequence>
<name>A0A8J4RA18_9ROSI</name>
<proteinExistence type="predicted"/>
<dbReference type="OrthoDB" id="1660894at2759"/>
<dbReference type="PANTHER" id="PTHR37265:SF8">
    <property type="match status" value="1"/>
</dbReference>
<keyword evidence="2" id="KW-1185">Reference proteome</keyword>
<protein>
    <submittedName>
        <fullName evidence="1">Uncharacterized protein</fullName>
    </submittedName>
</protein>